<keyword evidence="2" id="KW-0812">Transmembrane</keyword>
<sequence length="330" mass="34665">MDFHLLWKRQSEAATNTTSLTDSSIISVSNSSPTSIDASAADSAFPSSDPVSPTSLGSVATGDAVSSFQQSDATATSIPSARGTGDLSQSTFVLVTESAIIESNPTNGVATTKYVVYTTTIVSEPSTTQATVGTPAGGRDLSRNTGAIIGIAAGIAICLALLLMGLAIFILWWRRKRAVREYATPYPTNPTSGTSVTASVEGGMVEPIEKYGRERLEMSGNSEIRIELPEKSAQQSSMFELDAGVDSIRTPVSGLSSMNTARPMGSGSTVWSWQAGQTEKATYVRNVGGSNDSERSDSTPSVADSEERPVSPTNMLSSRTNRPPTLQPGY</sequence>
<proteinExistence type="predicted"/>
<accession>A0A438MTD4</accession>
<evidence type="ECO:0000313" key="4">
    <source>
        <dbReference type="Proteomes" id="UP000288859"/>
    </source>
</evidence>
<feature type="transmembrane region" description="Helical" evidence="2">
    <location>
        <begin position="147"/>
        <end position="173"/>
    </location>
</feature>
<evidence type="ECO:0000256" key="2">
    <source>
        <dbReference type="SAM" id="Phobius"/>
    </source>
</evidence>
<keyword evidence="2" id="KW-1133">Transmembrane helix</keyword>
<dbReference type="Proteomes" id="UP000288859">
    <property type="component" value="Unassembled WGS sequence"/>
</dbReference>
<comment type="caution">
    <text evidence="3">The sequence shown here is derived from an EMBL/GenBank/DDBJ whole genome shotgun (WGS) entry which is preliminary data.</text>
</comment>
<evidence type="ECO:0000256" key="1">
    <source>
        <dbReference type="SAM" id="MobiDB-lite"/>
    </source>
</evidence>
<gene>
    <name evidence="3" type="ORF">B0A52_10185</name>
</gene>
<protein>
    <submittedName>
        <fullName evidence="3">Uncharacterized protein</fullName>
    </submittedName>
</protein>
<feature type="compositionally biased region" description="Polar residues" evidence="1">
    <location>
        <begin position="311"/>
        <end position="324"/>
    </location>
</feature>
<name>A0A438MTD4_EXOME</name>
<keyword evidence="2" id="KW-0472">Membrane</keyword>
<dbReference type="OrthoDB" id="10354513at2759"/>
<dbReference type="AlphaFoldDB" id="A0A438MTD4"/>
<dbReference type="VEuPathDB" id="FungiDB:PV10_04143"/>
<feature type="region of interest" description="Disordered" evidence="1">
    <location>
        <begin position="37"/>
        <end position="59"/>
    </location>
</feature>
<feature type="region of interest" description="Disordered" evidence="1">
    <location>
        <begin position="282"/>
        <end position="330"/>
    </location>
</feature>
<evidence type="ECO:0000313" key="3">
    <source>
        <dbReference type="EMBL" id="RVX66258.1"/>
    </source>
</evidence>
<feature type="compositionally biased region" description="Low complexity" evidence="1">
    <location>
        <begin position="37"/>
        <end position="53"/>
    </location>
</feature>
<dbReference type="EMBL" id="NAJM01000065">
    <property type="protein sequence ID" value="RVX66258.1"/>
    <property type="molecule type" value="Genomic_DNA"/>
</dbReference>
<reference evidence="3 4" key="1">
    <citation type="submission" date="2017-03" db="EMBL/GenBank/DDBJ databases">
        <title>Genomes of endolithic fungi from Antarctica.</title>
        <authorList>
            <person name="Coleine C."/>
            <person name="Masonjones S."/>
            <person name="Stajich J.E."/>
        </authorList>
    </citation>
    <scope>NUCLEOTIDE SEQUENCE [LARGE SCALE GENOMIC DNA]</scope>
    <source>
        <strain evidence="3 4">CCFEE 6314</strain>
    </source>
</reference>
<organism evidence="3 4">
    <name type="scientific">Exophiala mesophila</name>
    <name type="common">Black yeast-like fungus</name>
    <dbReference type="NCBI Taxonomy" id="212818"/>
    <lineage>
        <taxon>Eukaryota</taxon>
        <taxon>Fungi</taxon>
        <taxon>Dikarya</taxon>
        <taxon>Ascomycota</taxon>
        <taxon>Pezizomycotina</taxon>
        <taxon>Eurotiomycetes</taxon>
        <taxon>Chaetothyriomycetidae</taxon>
        <taxon>Chaetothyriales</taxon>
        <taxon>Herpotrichiellaceae</taxon>
        <taxon>Exophiala</taxon>
    </lineage>
</organism>